<dbReference type="GO" id="GO:0004827">
    <property type="term" value="F:proline-tRNA ligase activity"/>
    <property type="evidence" value="ECO:0007669"/>
    <property type="project" value="UniProtKB-EC"/>
</dbReference>
<keyword evidence="4 12" id="KW-0436">Ligase</keyword>
<proteinExistence type="predicted"/>
<reference evidence="13" key="1">
    <citation type="submission" date="2018-06" db="EMBL/GenBank/DDBJ databases">
        <authorList>
            <person name="Martinez Ocampo F."/>
            <person name="Quiroz Castaneda R.E."/>
            <person name="Rojas Lopez X."/>
        </authorList>
    </citation>
    <scope>NUCLEOTIDE SEQUENCE [LARGE SCALE GENOMIC DNA]</scope>
    <source>
        <strain evidence="13">INIFAP02</strain>
    </source>
</reference>
<dbReference type="Gene3D" id="3.30.110.30">
    <property type="entry name" value="C-terminal domain of ProRS"/>
    <property type="match status" value="1"/>
</dbReference>
<evidence type="ECO:0000256" key="9">
    <source>
        <dbReference type="ARBA" id="ARBA00029731"/>
    </source>
</evidence>
<keyword evidence="7" id="KW-0648">Protein biosynthesis</keyword>
<dbReference type="GO" id="GO:0006433">
    <property type="term" value="P:prolyl-tRNA aminoacylation"/>
    <property type="evidence" value="ECO:0007669"/>
    <property type="project" value="InterPro"/>
</dbReference>
<accession>A0A328PQW3</accession>
<organism evidence="12 13">
    <name type="scientific">Mycoplasma wenyonii</name>
    <dbReference type="NCBI Taxonomy" id="65123"/>
    <lineage>
        <taxon>Bacteria</taxon>
        <taxon>Bacillati</taxon>
        <taxon>Mycoplasmatota</taxon>
        <taxon>Mollicutes</taxon>
        <taxon>Mycoplasmataceae</taxon>
        <taxon>Mycoplasma</taxon>
    </lineage>
</organism>
<dbReference type="PRINTS" id="PR01046">
    <property type="entry name" value="TRNASYNTHPRO"/>
</dbReference>
<dbReference type="InterPro" id="IPR016061">
    <property type="entry name" value="Pro-tRNA_ligase_II_C"/>
</dbReference>
<gene>
    <name evidence="12" type="ORF">DNK47_00190</name>
</gene>
<name>A0A328PQW3_9MOLU</name>
<evidence type="ECO:0000256" key="1">
    <source>
        <dbReference type="ARBA" id="ARBA00012831"/>
    </source>
</evidence>
<feature type="domain" description="Aminoacyl-transfer RNA synthetases class-II family profile" evidence="11">
    <location>
        <begin position="25"/>
        <end position="273"/>
    </location>
</feature>
<dbReference type="GO" id="GO:0005524">
    <property type="term" value="F:ATP binding"/>
    <property type="evidence" value="ECO:0007669"/>
    <property type="project" value="UniProtKB-KW"/>
</dbReference>
<keyword evidence="13" id="KW-1185">Reference proteome</keyword>
<protein>
    <recommendedName>
        <fullName evidence="2">Proline--tRNA ligase</fullName>
        <ecNumber evidence="1">6.1.1.15</ecNumber>
    </recommendedName>
    <alternativeName>
        <fullName evidence="9">Prolyl-tRNA synthetase</fullName>
    </alternativeName>
</protein>
<dbReference type="SUPFAM" id="SSF64586">
    <property type="entry name" value="C-terminal domain of ProRS"/>
    <property type="match status" value="1"/>
</dbReference>
<keyword evidence="3" id="KW-0963">Cytoplasm</keyword>
<evidence type="ECO:0000256" key="6">
    <source>
        <dbReference type="ARBA" id="ARBA00022840"/>
    </source>
</evidence>
<dbReference type="InterPro" id="IPR036621">
    <property type="entry name" value="Anticodon-bd_dom_sf"/>
</dbReference>
<sequence length="466" mass="53977">MNSEQLKYETLLLEGGLASPGLISGTFFLHPRGCFIWEQIQSFINKEFAKLKVQNVLFPSLIPYSGFVAEQKSQNTLDLSEIIRLHSEKDDLNSIVALRPTSELLFTHFFKERIQERKIKLPILLNQWSSVYRSEKNTKLFFRSKEFYWQELHSIHVSEDEAKEYLLLIDAIYKKLIKNLLCISYLGGEKTKLERFPGAEQTLTNECILPDGQVLQLTTSHYLSSFFAELLNIKYWVNNSVALTPVQLSAGCSTRLIGSVVQMHSDRLGLVLPWELAQEQIVVVIFGDLNKENSEKYLFTLCEKLNNYRFTIETLSGSLGQTMYRLERLGIPLVIIVGQQEVENARVTLKVRIFEEKIRCNLFELKQEVSQIKKNYTKELLDRSSQHFSSFVVKTREWKELVKLISEGKVVLAPWKDELENETHFKAQKYNFSIRCIKKKLPPNTNFCCVFSGQKANCLAYFGRSY</sequence>
<dbReference type="EMBL" id="QKVO01000001">
    <property type="protein sequence ID" value="RAO95268.1"/>
    <property type="molecule type" value="Genomic_DNA"/>
</dbReference>
<dbReference type="InterPro" id="IPR006195">
    <property type="entry name" value="aa-tRNA-synth_II"/>
</dbReference>
<keyword evidence="6" id="KW-0067">ATP-binding</keyword>
<dbReference type="SMART" id="SM00946">
    <property type="entry name" value="ProRS-C_1"/>
    <property type="match status" value="1"/>
</dbReference>
<dbReference type="InterPro" id="IPR004154">
    <property type="entry name" value="Anticodon-bd"/>
</dbReference>
<dbReference type="InterPro" id="IPR002316">
    <property type="entry name" value="Pro-tRNA-ligase_IIa"/>
</dbReference>
<dbReference type="InterPro" id="IPR002314">
    <property type="entry name" value="aa-tRNA-synt_IIb"/>
</dbReference>
<dbReference type="Gene3D" id="3.40.50.800">
    <property type="entry name" value="Anticodon-binding domain"/>
    <property type="match status" value="1"/>
</dbReference>
<dbReference type="AlphaFoldDB" id="A0A328PQW3"/>
<dbReference type="InterPro" id="IPR045864">
    <property type="entry name" value="aa-tRNA-synth_II/BPL/LPL"/>
</dbReference>
<dbReference type="PANTHER" id="PTHR43382:SF2">
    <property type="entry name" value="BIFUNCTIONAL GLUTAMATE_PROLINE--TRNA LIGASE"/>
    <property type="match status" value="1"/>
</dbReference>
<dbReference type="Gene3D" id="3.30.930.10">
    <property type="entry name" value="Bira Bifunctional Protein, Domain 2"/>
    <property type="match status" value="1"/>
</dbReference>
<dbReference type="EC" id="6.1.1.15" evidence="1"/>
<dbReference type="PROSITE" id="PS50862">
    <property type="entry name" value="AA_TRNA_LIGASE_II"/>
    <property type="match status" value="1"/>
</dbReference>
<dbReference type="PANTHER" id="PTHR43382">
    <property type="entry name" value="PROLYL-TRNA SYNTHETASE"/>
    <property type="match status" value="1"/>
</dbReference>
<evidence type="ECO:0000259" key="11">
    <source>
        <dbReference type="PROSITE" id="PS50862"/>
    </source>
</evidence>
<dbReference type="SUPFAM" id="SSF55681">
    <property type="entry name" value="Class II aaRS and biotin synthetases"/>
    <property type="match status" value="1"/>
</dbReference>
<keyword evidence="8" id="KW-0030">Aminoacyl-tRNA synthetase</keyword>
<evidence type="ECO:0000256" key="7">
    <source>
        <dbReference type="ARBA" id="ARBA00022917"/>
    </source>
</evidence>
<evidence type="ECO:0000256" key="4">
    <source>
        <dbReference type="ARBA" id="ARBA00022598"/>
    </source>
</evidence>
<dbReference type="GO" id="GO:0005737">
    <property type="term" value="C:cytoplasm"/>
    <property type="evidence" value="ECO:0007669"/>
    <property type="project" value="InterPro"/>
</dbReference>
<evidence type="ECO:0000256" key="3">
    <source>
        <dbReference type="ARBA" id="ARBA00022490"/>
    </source>
</evidence>
<dbReference type="Pfam" id="PF00587">
    <property type="entry name" value="tRNA-synt_2b"/>
    <property type="match status" value="1"/>
</dbReference>
<keyword evidence="5" id="KW-0547">Nucleotide-binding</keyword>
<comment type="catalytic activity">
    <reaction evidence="10">
        <text>tRNA(Pro) + L-proline + ATP = L-prolyl-tRNA(Pro) + AMP + diphosphate</text>
        <dbReference type="Rhea" id="RHEA:14305"/>
        <dbReference type="Rhea" id="RHEA-COMP:9700"/>
        <dbReference type="Rhea" id="RHEA-COMP:9702"/>
        <dbReference type="ChEBI" id="CHEBI:30616"/>
        <dbReference type="ChEBI" id="CHEBI:33019"/>
        <dbReference type="ChEBI" id="CHEBI:60039"/>
        <dbReference type="ChEBI" id="CHEBI:78442"/>
        <dbReference type="ChEBI" id="CHEBI:78532"/>
        <dbReference type="ChEBI" id="CHEBI:456215"/>
        <dbReference type="EC" id="6.1.1.15"/>
    </reaction>
</comment>
<dbReference type="Proteomes" id="UP000249762">
    <property type="component" value="Unassembled WGS sequence"/>
</dbReference>
<dbReference type="OrthoDB" id="9809052at2"/>
<dbReference type="InterPro" id="IPR004499">
    <property type="entry name" value="Pro-tRNA-ligase_IIa_arc-type"/>
</dbReference>
<dbReference type="Pfam" id="PF03129">
    <property type="entry name" value="HGTP_anticodon"/>
    <property type="match status" value="1"/>
</dbReference>
<evidence type="ECO:0000256" key="8">
    <source>
        <dbReference type="ARBA" id="ARBA00023146"/>
    </source>
</evidence>
<dbReference type="Pfam" id="PF09180">
    <property type="entry name" value="ProRS-C_1"/>
    <property type="match status" value="1"/>
</dbReference>
<comment type="caution">
    <text evidence="12">The sequence shown here is derived from an EMBL/GenBank/DDBJ whole genome shotgun (WGS) entry which is preliminary data.</text>
</comment>
<dbReference type="SUPFAM" id="SSF52954">
    <property type="entry name" value="Class II aaRS ABD-related"/>
    <property type="match status" value="1"/>
</dbReference>
<evidence type="ECO:0000256" key="2">
    <source>
        <dbReference type="ARBA" id="ARBA00019110"/>
    </source>
</evidence>
<evidence type="ECO:0000256" key="10">
    <source>
        <dbReference type="ARBA" id="ARBA00047671"/>
    </source>
</evidence>
<evidence type="ECO:0000313" key="13">
    <source>
        <dbReference type="Proteomes" id="UP000249762"/>
    </source>
</evidence>
<dbReference type="GO" id="GO:0017101">
    <property type="term" value="C:aminoacyl-tRNA synthetase multienzyme complex"/>
    <property type="evidence" value="ECO:0007669"/>
    <property type="project" value="TreeGrafter"/>
</dbReference>
<evidence type="ECO:0000256" key="5">
    <source>
        <dbReference type="ARBA" id="ARBA00022741"/>
    </source>
</evidence>
<dbReference type="InterPro" id="IPR017449">
    <property type="entry name" value="Pro-tRNA_synth_II"/>
</dbReference>
<evidence type="ECO:0000313" key="12">
    <source>
        <dbReference type="EMBL" id="RAO95268.1"/>
    </source>
</evidence>